<dbReference type="AlphaFoldDB" id="A0A1J5QM16"/>
<dbReference type="PROSITE" id="PS51257">
    <property type="entry name" value="PROKAR_LIPOPROTEIN"/>
    <property type="match status" value="1"/>
</dbReference>
<accession>A0A1J5QM16</accession>
<dbReference type="InterPro" id="IPR014586">
    <property type="entry name" value="UCP033909"/>
</dbReference>
<organism evidence="1">
    <name type="scientific">mine drainage metagenome</name>
    <dbReference type="NCBI Taxonomy" id="410659"/>
    <lineage>
        <taxon>unclassified sequences</taxon>
        <taxon>metagenomes</taxon>
        <taxon>ecological metagenomes</taxon>
    </lineage>
</organism>
<evidence type="ECO:0000313" key="1">
    <source>
        <dbReference type="EMBL" id="OIQ78555.1"/>
    </source>
</evidence>
<proteinExistence type="predicted"/>
<name>A0A1J5QM16_9ZZZZ</name>
<dbReference type="PANTHER" id="PTHR36513">
    <property type="entry name" value="ABC TRANSMEMBRANE TYPE-1 DOMAIN-CONTAINING PROTEIN"/>
    <property type="match status" value="1"/>
</dbReference>
<comment type="caution">
    <text evidence="1">The sequence shown here is derived from an EMBL/GenBank/DDBJ whole genome shotgun (WGS) entry which is preliminary data.</text>
</comment>
<dbReference type="Pfam" id="PF05990">
    <property type="entry name" value="DUF900"/>
    <property type="match status" value="1"/>
</dbReference>
<dbReference type="Gene3D" id="3.40.50.1820">
    <property type="entry name" value="alpha/beta hydrolase"/>
    <property type="match status" value="1"/>
</dbReference>
<dbReference type="PANTHER" id="PTHR36513:SF1">
    <property type="entry name" value="TRANSMEMBRANE PROTEIN"/>
    <property type="match status" value="1"/>
</dbReference>
<dbReference type="InterPro" id="IPR010297">
    <property type="entry name" value="DUF900_hydrolase"/>
</dbReference>
<dbReference type="InterPro" id="IPR029058">
    <property type="entry name" value="AB_hydrolase_fold"/>
</dbReference>
<keyword evidence="1" id="KW-0378">Hydrolase</keyword>
<protein>
    <submittedName>
        <fullName evidence="1">Alpha/beta hydrolase family protein</fullName>
    </submittedName>
</protein>
<dbReference type="EMBL" id="MLJW01001379">
    <property type="protein sequence ID" value="OIQ78555.1"/>
    <property type="molecule type" value="Genomic_DNA"/>
</dbReference>
<dbReference type="SUPFAM" id="SSF53474">
    <property type="entry name" value="alpha/beta-Hydrolases"/>
    <property type="match status" value="1"/>
</dbReference>
<dbReference type="PIRSF" id="PIRSF033909">
    <property type="entry name" value="UCP033909"/>
    <property type="match status" value="1"/>
</dbReference>
<dbReference type="GO" id="GO:0016787">
    <property type="term" value="F:hydrolase activity"/>
    <property type="evidence" value="ECO:0007669"/>
    <property type="project" value="UniProtKB-KW"/>
</dbReference>
<sequence>MTRFLAVLLLSLSVAACTPRGTITLDPQAASVGAVRAVFVGTTRKPDPKTGTFGTGRLEGIDYARLDISVPPDRTLGSITWPRRGKTPDPSHDFLTTQEQIFANAANFRTELSHALRVSSHGTREAVVYVHGFNNTFAEGVYRIAQLSHDLDMPGVAVHYSWPSAENPLNYAYDRDSALFARDGLEKLLTQVAAAGADHILIVGHSMGSELVMEALRQMRLDGNTTVMSRLAGVVLISPDIDVEVFRSEALRIGKLPQPFVIFTSQRDRALALSARLTGQKVRLGNLKNVSAVADLQVTVLEVGAFSQGIGHFTAATAPALIKLLSRISDLNNAFAGDRTGRTGLLPGVVLTFQNATQVILSPVAAVAQAAVQ</sequence>
<gene>
    <name evidence="1" type="ORF">GALL_397370</name>
</gene>
<reference evidence="1" key="1">
    <citation type="submission" date="2016-10" db="EMBL/GenBank/DDBJ databases">
        <title>Sequence of Gallionella enrichment culture.</title>
        <authorList>
            <person name="Poehlein A."/>
            <person name="Muehling M."/>
            <person name="Daniel R."/>
        </authorList>
    </citation>
    <scope>NUCLEOTIDE SEQUENCE</scope>
</reference>